<feature type="compositionally biased region" description="Basic and acidic residues" evidence="1">
    <location>
        <begin position="290"/>
        <end position="302"/>
    </location>
</feature>
<gene>
    <name evidence="2" type="ORF">EX895_001030</name>
</gene>
<evidence type="ECO:0000256" key="1">
    <source>
        <dbReference type="SAM" id="MobiDB-lite"/>
    </source>
</evidence>
<keyword evidence="3" id="KW-1185">Reference proteome</keyword>
<evidence type="ECO:0000313" key="2">
    <source>
        <dbReference type="EMBL" id="TKY91031.1"/>
    </source>
</evidence>
<dbReference type="GeneID" id="40723925"/>
<protein>
    <submittedName>
        <fullName evidence="2">Uncharacterized protein</fullName>
    </submittedName>
</protein>
<dbReference type="RefSeq" id="XP_029743016.1">
    <property type="nucleotide sequence ID" value="XM_029881630.1"/>
</dbReference>
<feature type="compositionally biased region" description="Polar residues" evidence="1">
    <location>
        <begin position="279"/>
        <end position="289"/>
    </location>
</feature>
<evidence type="ECO:0000313" key="3">
    <source>
        <dbReference type="Proteomes" id="UP000306050"/>
    </source>
</evidence>
<comment type="caution">
    <text evidence="2">The sequence shown here is derived from an EMBL/GenBank/DDBJ whole genome shotgun (WGS) entry which is preliminary data.</text>
</comment>
<accession>A0A4U7L199</accession>
<name>A0A4U7L199_9BASI</name>
<dbReference type="EMBL" id="SRRM01000002">
    <property type="protein sequence ID" value="TKY91031.1"/>
    <property type="molecule type" value="Genomic_DNA"/>
</dbReference>
<organism evidence="2 3">
    <name type="scientific">Sporisorium graminicola</name>
    <dbReference type="NCBI Taxonomy" id="280036"/>
    <lineage>
        <taxon>Eukaryota</taxon>
        <taxon>Fungi</taxon>
        <taxon>Dikarya</taxon>
        <taxon>Basidiomycota</taxon>
        <taxon>Ustilaginomycotina</taxon>
        <taxon>Ustilaginomycetes</taxon>
        <taxon>Ustilaginales</taxon>
        <taxon>Ustilaginaceae</taxon>
        <taxon>Sporisorium</taxon>
    </lineage>
</organism>
<dbReference type="AlphaFoldDB" id="A0A4U7L199"/>
<dbReference type="KEGG" id="sgra:EX895_001030"/>
<feature type="compositionally biased region" description="Low complexity" evidence="1">
    <location>
        <begin position="313"/>
        <end position="330"/>
    </location>
</feature>
<sequence length="367" mass="40321">MTQLEPTSTRSTLPGYAHSTTTVETVPSYQAANTTAPFPSQLPCTLTVKNLDRKRDPILFVHEDRVVFEFVQLEHSRASTFDDSLYKNLVENAAEIFTSPVKLVVAEKGQTPFAVRKHVASSTYEVIQLENDGGFGKCTKIPTKGLFKSKYHLERPPPNAVDADASASSSGTPNSDEVYIKGSLKSLDVTLRRNADGQKSTLVELIKGVHATVAHFDSSITSLPSSLSVPYLVAALFAAIDSHREHYLTFTTDEKLEELQAKVRPSTWDSLFLQAGQTSKKQKEFSQQLETERQRDYNEAVHNRSAYPEGIIPAMRSASRPASRSTSRARGASREGSRTASPAPGRAALPKLNDAVEGNVVEERGRR</sequence>
<feature type="region of interest" description="Disordered" evidence="1">
    <location>
        <begin position="279"/>
        <end position="367"/>
    </location>
</feature>
<proteinExistence type="predicted"/>
<dbReference type="Proteomes" id="UP000306050">
    <property type="component" value="Chromosome SGRAM_1"/>
</dbReference>
<reference evidence="2 3" key="1">
    <citation type="submission" date="2019-05" db="EMBL/GenBank/DDBJ databases">
        <title>Sporisorium graminicola CBS 10092 draft sequencing and annotation.</title>
        <authorList>
            <person name="Solano-Gonzalez S."/>
            <person name="Caddick M.X."/>
            <person name="Darby A."/>
        </authorList>
    </citation>
    <scope>NUCLEOTIDE SEQUENCE [LARGE SCALE GENOMIC DNA]</scope>
    <source>
        <strain evidence="2 3">CBS 10092</strain>
    </source>
</reference>
<dbReference type="OrthoDB" id="2549153at2759"/>